<evidence type="ECO:0000256" key="4">
    <source>
        <dbReference type="ARBA" id="ARBA00023125"/>
    </source>
</evidence>
<keyword evidence="2" id="KW-0028">Amino-acid biosynthesis</keyword>
<evidence type="ECO:0000313" key="12">
    <source>
        <dbReference type="Proteomes" id="UP000190831"/>
    </source>
</evidence>
<dbReference type="GO" id="GO:0005667">
    <property type="term" value="C:transcription regulator complex"/>
    <property type="evidence" value="ECO:0007669"/>
    <property type="project" value="TreeGrafter"/>
</dbReference>
<dbReference type="EMBL" id="LT598486">
    <property type="protein sequence ID" value="SCW03457.1"/>
    <property type="molecule type" value="Genomic_DNA"/>
</dbReference>
<dbReference type="PANTHER" id="PTHR11462">
    <property type="entry name" value="JUN TRANSCRIPTION FACTOR-RELATED"/>
    <property type="match status" value="1"/>
</dbReference>
<evidence type="ECO:0000256" key="3">
    <source>
        <dbReference type="ARBA" id="ARBA00023015"/>
    </source>
</evidence>
<dbReference type="SMART" id="SM00338">
    <property type="entry name" value="BRLZ"/>
    <property type="match status" value="1"/>
</dbReference>
<dbReference type="PROSITE" id="PS00036">
    <property type="entry name" value="BZIP_BASIC"/>
    <property type="match status" value="1"/>
</dbReference>
<sequence>MSVNTPSLFDMTSLEPQPDLELSVQPSAAHRDSHTIVGELVFDKFAQKDPVVGVKKEEEDHTPLLSFDLQLTEPAMPSEELQPDVVEAFFSSTDSTPMFEFETLESDPKAWSSLFNDDIPVTVADAAQVVESVEREPVAETAAPATTIDTKSFLPTPVIEDAKLQSKKKRASTSGAVQKPEKVDRLGVIAYNRKSRASPLTPVIPESDDPVALKRARNTEAARRSRARKLQRMNQLEEKVEDLLQRNSELENEVARLRALLGGQC</sequence>
<dbReference type="Gene3D" id="3.30.160.60">
    <property type="entry name" value="Classic Zinc Finger"/>
    <property type="match status" value="1"/>
</dbReference>
<dbReference type="InterPro" id="IPR046347">
    <property type="entry name" value="bZIP_sf"/>
</dbReference>
<proteinExistence type="inferred from homology"/>
<dbReference type="CDD" id="cd12193">
    <property type="entry name" value="bZIP_GCN4"/>
    <property type="match status" value="1"/>
</dbReference>
<evidence type="ECO:0000256" key="8">
    <source>
        <dbReference type="ARBA" id="ARBA00061302"/>
    </source>
</evidence>
<dbReference type="OMA" id="PMFEYEN"/>
<evidence type="ECO:0000256" key="1">
    <source>
        <dbReference type="ARBA" id="ARBA00004123"/>
    </source>
</evidence>
<dbReference type="CDD" id="cd12192">
    <property type="entry name" value="GCN4_cent"/>
    <property type="match status" value="1"/>
</dbReference>
<dbReference type="GO" id="GO:0000978">
    <property type="term" value="F:RNA polymerase II cis-regulatory region sequence-specific DNA binding"/>
    <property type="evidence" value="ECO:0007669"/>
    <property type="project" value="TreeGrafter"/>
</dbReference>
<evidence type="ECO:0000313" key="11">
    <source>
        <dbReference type="EMBL" id="SCW03457.1"/>
    </source>
</evidence>
<dbReference type="GO" id="GO:0000981">
    <property type="term" value="F:DNA-binding transcription factor activity, RNA polymerase II-specific"/>
    <property type="evidence" value="ECO:0007669"/>
    <property type="project" value="TreeGrafter"/>
</dbReference>
<dbReference type="SUPFAM" id="SSF57959">
    <property type="entry name" value="Leucine zipper domain"/>
    <property type="match status" value="1"/>
</dbReference>
<dbReference type="InterPro" id="IPR050946">
    <property type="entry name" value="AP-1_TF_bZIP"/>
</dbReference>
<dbReference type="AlphaFoldDB" id="A0A1G4MI27"/>
<evidence type="ECO:0000256" key="9">
    <source>
        <dbReference type="SAM" id="Coils"/>
    </source>
</evidence>
<dbReference type="PROSITE" id="PS50217">
    <property type="entry name" value="BZIP"/>
    <property type="match status" value="1"/>
</dbReference>
<organism evidence="11 12">
    <name type="scientific">Lachancea fermentati</name>
    <name type="common">Zygosaccharomyces fermentati</name>
    <dbReference type="NCBI Taxonomy" id="4955"/>
    <lineage>
        <taxon>Eukaryota</taxon>
        <taxon>Fungi</taxon>
        <taxon>Dikarya</taxon>
        <taxon>Ascomycota</taxon>
        <taxon>Saccharomycotina</taxon>
        <taxon>Saccharomycetes</taxon>
        <taxon>Saccharomycetales</taxon>
        <taxon>Saccharomycetaceae</taxon>
        <taxon>Lachancea</taxon>
    </lineage>
</organism>
<accession>A0A1G4MI27</accession>
<keyword evidence="12" id="KW-1185">Reference proteome</keyword>
<evidence type="ECO:0000256" key="6">
    <source>
        <dbReference type="ARBA" id="ARBA00023163"/>
    </source>
</evidence>
<protein>
    <submittedName>
        <fullName evidence="11">LAFE_0G10858g1_1</fullName>
    </submittedName>
</protein>
<reference evidence="11 12" key="1">
    <citation type="submission" date="2016-03" db="EMBL/GenBank/DDBJ databases">
        <authorList>
            <person name="Devillers H."/>
        </authorList>
    </citation>
    <scope>NUCLEOTIDE SEQUENCE [LARGE SCALE GENOMIC DNA]</scope>
    <source>
        <strain evidence="11">CBS 6772</strain>
    </source>
</reference>
<evidence type="ECO:0000256" key="2">
    <source>
        <dbReference type="ARBA" id="ARBA00022605"/>
    </source>
</evidence>
<comment type="similarity">
    <text evidence="8">Belongs to the bZIP family. GCN4 subfamily.</text>
</comment>
<dbReference type="InterPro" id="IPR004827">
    <property type="entry name" value="bZIP"/>
</dbReference>
<evidence type="ECO:0000256" key="5">
    <source>
        <dbReference type="ARBA" id="ARBA00023159"/>
    </source>
</evidence>
<dbReference type="OrthoDB" id="5419235at2759"/>
<dbReference type="FunFam" id="3.30.160.60:FF:001491">
    <property type="entry name" value="Cross-pathway control protein A"/>
    <property type="match status" value="1"/>
</dbReference>
<keyword evidence="3" id="KW-0805">Transcription regulation</keyword>
<dbReference type="STRING" id="4955.A0A1G4MI27"/>
<keyword evidence="6" id="KW-0804">Transcription</keyword>
<gene>
    <name evidence="11" type="ORF">LAFE_0G10858G</name>
</gene>
<comment type="subcellular location">
    <subcellularLocation>
        <location evidence="1">Nucleus</location>
    </subcellularLocation>
</comment>
<dbReference type="PANTHER" id="PTHR11462:SF35">
    <property type="entry name" value="TRANSCRIPTION FACTOR JRA"/>
    <property type="match status" value="1"/>
</dbReference>
<dbReference type="Pfam" id="PF07716">
    <property type="entry name" value="bZIP_2"/>
    <property type="match status" value="1"/>
</dbReference>
<feature type="coiled-coil region" evidence="9">
    <location>
        <begin position="219"/>
        <end position="260"/>
    </location>
</feature>
<keyword evidence="5" id="KW-0010">Activator</keyword>
<dbReference type="GO" id="GO:0001080">
    <property type="term" value="P:nitrogen catabolite activation of transcription from RNA polymerase II promoter"/>
    <property type="evidence" value="ECO:0007669"/>
    <property type="project" value="TreeGrafter"/>
</dbReference>
<keyword evidence="7" id="KW-0539">Nucleus</keyword>
<dbReference type="GO" id="GO:0005634">
    <property type="term" value="C:nucleus"/>
    <property type="evidence" value="ECO:0007669"/>
    <property type="project" value="UniProtKB-SubCell"/>
</dbReference>
<evidence type="ECO:0000256" key="7">
    <source>
        <dbReference type="ARBA" id="ARBA00023242"/>
    </source>
</evidence>
<keyword evidence="4" id="KW-0238">DNA-binding</keyword>
<evidence type="ECO:0000259" key="10">
    <source>
        <dbReference type="PROSITE" id="PS50217"/>
    </source>
</evidence>
<dbReference type="Proteomes" id="UP000190831">
    <property type="component" value="Chromosome G"/>
</dbReference>
<keyword evidence="9" id="KW-0175">Coiled coil</keyword>
<feature type="domain" description="BZIP" evidence="10">
    <location>
        <begin position="208"/>
        <end position="258"/>
    </location>
</feature>
<name>A0A1G4MI27_LACFM</name>
<dbReference type="GO" id="GO:0008652">
    <property type="term" value="P:amino acid biosynthetic process"/>
    <property type="evidence" value="ECO:0007669"/>
    <property type="project" value="UniProtKB-KW"/>
</dbReference>
<dbReference type="GO" id="GO:1903833">
    <property type="term" value="P:positive regulation of cellular response to amino acid starvation"/>
    <property type="evidence" value="ECO:0007669"/>
    <property type="project" value="TreeGrafter"/>
</dbReference>